<proteinExistence type="predicted"/>
<dbReference type="RefSeq" id="WP_063110566.1">
    <property type="nucleotide sequence ID" value="NZ_JBEPNV010000001.1"/>
</dbReference>
<comment type="caution">
    <text evidence="1">The sequence shown here is derived from an EMBL/GenBank/DDBJ whole genome shotgun (WGS) entry which is preliminary data.</text>
</comment>
<keyword evidence="2" id="KW-1185">Reference proteome</keyword>
<name>A0ABV2NL83_9HYPH</name>
<protein>
    <submittedName>
        <fullName evidence="1">Uncharacterized protein</fullName>
    </submittedName>
</protein>
<dbReference type="EMBL" id="JBEPNW010000002">
    <property type="protein sequence ID" value="MET3867264.1"/>
    <property type="molecule type" value="Genomic_DNA"/>
</dbReference>
<evidence type="ECO:0000313" key="1">
    <source>
        <dbReference type="EMBL" id="MET3867264.1"/>
    </source>
</evidence>
<evidence type="ECO:0000313" key="2">
    <source>
        <dbReference type="Proteomes" id="UP001549119"/>
    </source>
</evidence>
<reference evidence="1 2" key="1">
    <citation type="submission" date="2024-06" db="EMBL/GenBank/DDBJ databases">
        <title>Genomics of switchgrass bacterial isolates.</title>
        <authorList>
            <person name="Shade A."/>
        </authorList>
    </citation>
    <scope>NUCLEOTIDE SEQUENCE [LARGE SCALE GENOMIC DNA]</scope>
    <source>
        <strain evidence="1 2">PvP084</strain>
    </source>
</reference>
<sequence>MPGFNVKLDLEKAVRDAAEAFETLGSGGAFARAVAYSLNGVVMDGVGRFRDHMPQIWKYANAFTKRGLWYDIDPNLLDRIQNAGEASASVLILPQQSIWLKYSFGEGPNVREPGDVGIEAWFGDQTTVKIPVVQNIQHTVGGHILPGGKLAPEDARRIAQLAAAGYSRNTSMSTRGSASWGAFELKDGDPQANRSFYRGPGIYARPPRGRADQARKRTVKAMKEGRRGKPTTQFQDASGRNRTVPKVVNLDTPRLLFLSKPDATYESVATPSWDADMKAAAETMSDRMMVELAKQIDHALGKIR</sequence>
<accession>A0ABV2NL83</accession>
<organism evidence="1 2">
    <name type="scientific">Methylobacterium radiotolerans</name>
    <dbReference type="NCBI Taxonomy" id="31998"/>
    <lineage>
        <taxon>Bacteria</taxon>
        <taxon>Pseudomonadati</taxon>
        <taxon>Pseudomonadota</taxon>
        <taxon>Alphaproteobacteria</taxon>
        <taxon>Hyphomicrobiales</taxon>
        <taxon>Methylobacteriaceae</taxon>
        <taxon>Methylobacterium</taxon>
    </lineage>
</organism>
<dbReference type="Proteomes" id="UP001549119">
    <property type="component" value="Unassembled WGS sequence"/>
</dbReference>
<gene>
    <name evidence="1" type="ORF">ABIC20_004573</name>
</gene>